<dbReference type="Proteomes" id="UP000325182">
    <property type="component" value="Unassembled WGS sequence"/>
</dbReference>
<sequence>MSKSYFFPMEPEPVVDKPIKSFLPSGYTSAAIVFHPFVRMPLDWQPEMSYSPHMLFPTNEDSLSIGTPVSWQTIKEEAGMEFIKELAIGLNMWIGGIYHKKATPAVYNKLNDVIRTSLFPPKEDQLSELLINGFIDVIRSSGSRTVHFEKITFGSGSFVIDEMTTENKLYLCEEPVTLYDEKEEFIFTCYFDEPYSIVIGKRSLEPIFQSKGWEGILCDENTTHAWFLEEYELKRFYSVY</sequence>
<evidence type="ECO:0000313" key="2">
    <source>
        <dbReference type="Proteomes" id="UP000325182"/>
    </source>
</evidence>
<name>A0A5D4MKC3_9BACI</name>
<dbReference type="RefSeq" id="WP_148952772.1">
    <property type="nucleotide sequence ID" value="NZ_VTEG01000001.1"/>
</dbReference>
<reference evidence="1 2" key="1">
    <citation type="submission" date="2019-08" db="EMBL/GenBank/DDBJ databases">
        <title>Bacillus genomes from the desert of Cuatro Cienegas, Coahuila.</title>
        <authorList>
            <person name="Olmedo-Alvarez G."/>
        </authorList>
    </citation>
    <scope>NUCLEOTIDE SEQUENCE [LARGE SCALE GENOMIC DNA]</scope>
    <source>
        <strain evidence="1 2">CH128b_4D</strain>
    </source>
</reference>
<accession>A0A5D4MKC3</accession>
<dbReference type="EMBL" id="VTEG01000001">
    <property type="protein sequence ID" value="TYS01441.1"/>
    <property type="molecule type" value="Genomic_DNA"/>
</dbReference>
<dbReference type="Pfam" id="PF10924">
    <property type="entry name" value="DUF2711"/>
    <property type="match status" value="1"/>
</dbReference>
<comment type="caution">
    <text evidence="1">The sequence shown here is derived from an EMBL/GenBank/DDBJ whole genome shotgun (WGS) entry which is preliminary data.</text>
</comment>
<dbReference type="InterPro" id="IPR024250">
    <property type="entry name" value="DUF2711"/>
</dbReference>
<evidence type="ECO:0000313" key="1">
    <source>
        <dbReference type="EMBL" id="TYS01441.1"/>
    </source>
</evidence>
<dbReference type="AlphaFoldDB" id="A0A5D4MKC3"/>
<protein>
    <submittedName>
        <fullName evidence="1">DUF2711 family protein</fullName>
    </submittedName>
</protein>
<proteinExistence type="predicted"/>
<gene>
    <name evidence="1" type="ORF">FZC84_01965</name>
</gene>
<organism evidence="1 2">
    <name type="scientific">Rossellomorea vietnamensis</name>
    <dbReference type="NCBI Taxonomy" id="218284"/>
    <lineage>
        <taxon>Bacteria</taxon>
        <taxon>Bacillati</taxon>
        <taxon>Bacillota</taxon>
        <taxon>Bacilli</taxon>
        <taxon>Bacillales</taxon>
        <taxon>Bacillaceae</taxon>
        <taxon>Rossellomorea</taxon>
    </lineage>
</organism>